<keyword evidence="3" id="KW-1185">Reference proteome</keyword>
<evidence type="ECO:0000313" key="3">
    <source>
        <dbReference type="Proteomes" id="UP000248857"/>
    </source>
</evidence>
<proteinExistence type="predicted"/>
<dbReference type="EMBL" id="PQWO01000002">
    <property type="protein sequence ID" value="PZD74843.1"/>
    <property type="molecule type" value="Genomic_DNA"/>
</dbReference>
<evidence type="ECO:0000256" key="1">
    <source>
        <dbReference type="SAM" id="Phobius"/>
    </source>
</evidence>
<reference evidence="2 3" key="1">
    <citation type="journal article" date="2018" name="Sci. Rep.">
        <title>A novel species of the marine cyanobacterium Acaryochloris with a unique pigment content and lifestyle.</title>
        <authorList>
            <person name="Partensky F."/>
            <person name="Six C."/>
            <person name="Ratin M."/>
            <person name="Garczarek L."/>
            <person name="Vaulot D."/>
            <person name="Probert I."/>
            <person name="Calteau A."/>
            <person name="Gourvil P."/>
            <person name="Marie D."/>
            <person name="Grebert T."/>
            <person name="Bouchier C."/>
            <person name="Le Panse S."/>
            <person name="Gachenot M."/>
            <person name="Rodriguez F."/>
            <person name="Garrido J.L."/>
        </authorList>
    </citation>
    <scope>NUCLEOTIDE SEQUENCE [LARGE SCALE GENOMIC DNA]</scope>
    <source>
        <strain evidence="2 3">RCC1774</strain>
    </source>
</reference>
<keyword evidence="1" id="KW-0812">Transmembrane</keyword>
<feature type="transmembrane region" description="Helical" evidence="1">
    <location>
        <begin position="50"/>
        <end position="68"/>
    </location>
</feature>
<keyword evidence="1" id="KW-1133">Transmembrane helix</keyword>
<dbReference type="Proteomes" id="UP000248857">
    <property type="component" value="Unassembled WGS sequence"/>
</dbReference>
<organism evidence="2 3">
    <name type="scientific">Acaryochloris thomasi RCC1774</name>
    <dbReference type="NCBI Taxonomy" id="1764569"/>
    <lineage>
        <taxon>Bacteria</taxon>
        <taxon>Bacillati</taxon>
        <taxon>Cyanobacteriota</taxon>
        <taxon>Cyanophyceae</taxon>
        <taxon>Acaryochloridales</taxon>
        <taxon>Acaryochloridaceae</taxon>
        <taxon>Acaryochloris</taxon>
        <taxon>Acaryochloris thomasi</taxon>
    </lineage>
</organism>
<keyword evidence="1" id="KW-0472">Membrane</keyword>
<feature type="transmembrane region" description="Helical" evidence="1">
    <location>
        <begin position="12"/>
        <end position="30"/>
    </location>
</feature>
<feature type="transmembrane region" description="Helical" evidence="1">
    <location>
        <begin position="124"/>
        <end position="147"/>
    </location>
</feature>
<sequence>MNLGLGSITGRRTAAYIFFTFLQKLSYVFYGVSFFCAGDLKIPGSIRDLLFIASILLFFLITFTEIKLENIQLESIKFGILRQRKLTKYSSRWTYKSISNVLFLGFSTIVGVAVAQYIETGFNIIYMSVALCACLFLLISAATYLYASKRSQ</sequence>
<accession>A0A2W1JNE0</accession>
<protein>
    <submittedName>
        <fullName evidence="2">Uncharacterized protein</fullName>
    </submittedName>
</protein>
<comment type="caution">
    <text evidence="2">The sequence shown here is derived from an EMBL/GenBank/DDBJ whole genome shotgun (WGS) entry which is preliminary data.</text>
</comment>
<dbReference type="AlphaFoldDB" id="A0A2W1JNE0"/>
<gene>
    <name evidence="2" type="ORF">C1752_00877</name>
</gene>
<dbReference type="RefSeq" id="WP_110984844.1">
    <property type="nucleotide sequence ID" value="NZ_CAWNWM010000002.1"/>
</dbReference>
<feature type="transmembrane region" description="Helical" evidence="1">
    <location>
        <begin position="98"/>
        <end position="118"/>
    </location>
</feature>
<name>A0A2W1JNE0_9CYAN</name>
<evidence type="ECO:0000313" key="2">
    <source>
        <dbReference type="EMBL" id="PZD74843.1"/>
    </source>
</evidence>